<dbReference type="Proteomes" id="UP001558713">
    <property type="component" value="Unassembled WGS sequence"/>
</dbReference>
<dbReference type="InterPro" id="IPR002885">
    <property type="entry name" value="PPR_rpt"/>
</dbReference>
<gene>
    <name evidence="3" type="ORF">V5N11_020870</name>
</gene>
<accession>A0ABD0ZBS1</accession>
<evidence type="ECO:0000313" key="4">
    <source>
        <dbReference type="Proteomes" id="UP001558713"/>
    </source>
</evidence>
<reference evidence="3 4" key="1">
    <citation type="submission" date="2024-04" db="EMBL/GenBank/DDBJ databases">
        <title>Genome assembly C_amara_ONT_v2.</title>
        <authorList>
            <person name="Yant L."/>
            <person name="Moore C."/>
            <person name="Slenker M."/>
        </authorList>
    </citation>
    <scope>NUCLEOTIDE SEQUENCE [LARGE SCALE GENOMIC DNA]</scope>
    <source>
        <tissue evidence="3">Leaf</tissue>
    </source>
</reference>
<sequence length="335" mass="38170">MKIVFFPFYRRRKVFYLLDRSLIRRRFSAESDSSTVIKSECEESVAGEFLKHLREIPQYDWASSDILDLLLVSSSSSSFSPRFFSQITRRLNSYSSALSFFEYLNEKSQSLKNLDESLSVAFQSVIEFACKEPESRDKLLQLYETAKEKKVPLTFNAAKFFIRWFGRLGMVNHSVLVYEELDPNVKNTHVRNVFIDVLLKGGLVGDALKVLDEMLEKESIFPPNESTVDIFFHGWVSMGGSERRLVTDEEMIQLVLKFGDHGLSPNSIWLTRFITSLCKNGQINVAWETLSKLMKNKASLEAPPFNAVLTSLGRNMDIGGMNAVVAEMDEMGNSS</sequence>
<evidence type="ECO:0000256" key="1">
    <source>
        <dbReference type="ARBA" id="ARBA00007626"/>
    </source>
</evidence>
<keyword evidence="4" id="KW-1185">Reference proteome</keyword>
<evidence type="ECO:0000256" key="2">
    <source>
        <dbReference type="ARBA" id="ARBA00022737"/>
    </source>
</evidence>
<comment type="similarity">
    <text evidence="1">Belongs to the PPR family. P subfamily.</text>
</comment>
<dbReference type="PANTHER" id="PTHR47933">
    <property type="entry name" value="PENTATRICOPEPTIDE REPEAT-CONTAINING PROTEIN 1, MITOCHONDRIAL"/>
    <property type="match status" value="1"/>
</dbReference>
<dbReference type="Gene3D" id="1.25.40.10">
    <property type="entry name" value="Tetratricopeptide repeat domain"/>
    <property type="match status" value="2"/>
</dbReference>
<dbReference type="AlphaFoldDB" id="A0ABD0ZBS1"/>
<name>A0ABD0ZBS1_CARAN</name>
<dbReference type="InterPro" id="IPR051240">
    <property type="entry name" value="Mito_RNA-Proc/Resp"/>
</dbReference>
<dbReference type="EMBL" id="JBANAX010000831">
    <property type="protein sequence ID" value="KAL1192152.1"/>
    <property type="molecule type" value="Genomic_DNA"/>
</dbReference>
<dbReference type="Pfam" id="PF01535">
    <property type="entry name" value="PPR"/>
    <property type="match status" value="1"/>
</dbReference>
<dbReference type="InterPro" id="IPR011990">
    <property type="entry name" value="TPR-like_helical_dom_sf"/>
</dbReference>
<comment type="caution">
    <text evidence="3">The sequence shown here is derived from an EMBL/GenBank/DDBJ whole genome shotgun (WGS) entry which is preliminary data.</text>
</comment>
<keyword evidence="2" id="KW-0677">Repeat</keyword>
<evidence type="ECO:0000313" key="3">
    <source>
        <dbReference type="EMBL" id="KAL1192152.1"/>
    </source>
</evidence>
<dbReference type="NCBIfam" id="TIGR00756">
    <property type="entry name" value="PPR"/>
    <property type="match status" value="1"/>
</dbReference>
<protein>
    <submittedName>
        <fullName evidence="3">Pentatricopeptide repeat-containing protein</fullName>
    </submittedName>
</protein>
<proteinExistence type="inferred from homology"/>
<organism evidence="3 4">
    <name type="scientific">Cardamine amara subsp. amara</name>
    <dbReference type="NCBI Taxonomy" id="228776"/>
    <lineage>
        <taxon>Eukaryota</taxon>
        <taxon>Viridiplantae</taxon>
        <taxon>Streptophyta</taxon>
        <taxon>Embryophyta</taxon>
        <taxon>Tracheophyta</taxon>
        <taxon>Spermatophyta</taxon>
        <taxon>Magnoliopsida</taxon>
        <taxon>eudicotyledons</taxon>
        <taxon>Gunneridae</taxon>
        <taxon>Pentapetalae</taxon>
        <taxon>rosids</taxon>
        <taxon>malvids</taxon>
        <taxon>Brassicales</taxon>
        <taxon>Brassicaceae</taxon>
        <taxon>Cardamineae</taxon>
        <taxon>Cardamine</taxon>
    </lineage>
</organism>